<evidence type="ECO:0000256" key="1">
    <source>
        <dbReference type="SAM" id="MobiDB-lite"/>
    </source>
</evidence>
<reference evidence="2 3" key="1">
    <citation type="submission" date="2016-10" db="EMBL/GenBank/DDBJ databases">
        <authorList>
            <person name="de Groot N.N."/>
        </authorList>
    </citation>
    <scope>NUCLEOTIDE SEQUENCE [LARGE SCALE GENOMIC DNA]</scope>
    <source>
        <strain evidence="2 3">HLD2</strain>
    </source>
</reference>
<gene>
    <name evidence="2" type="ORF">SAMN03097708_01465</name>
</gene>
<evidence type="ECO:0000313" key="3">
    <source>
        <dbReference type="Proteomes" id="UP000199648"/>
    </source>
</evidence>
<dbReference type="EMBL" id="FMWD01000004">
    <property type="protein sequence ID" value="SCZ57616.1"/>
    <property type="molecule type" value="Genomic_DNA"/>
</dbReference>
<proteinExistence type="predicted"/>
<feature type="region of interest" description="Disordered" evidence="1">
    <location>
        <begin position="116"/>
        <end position="176"/>
    </location>
</feature>
<name>A0A1G5Q7S3_9GAMM</name>
<sequence>MCTPCVLQPMALQALIAISLGNLIFPLDLQSSKIDSEPILNDSNDSGWHVDRSKNIVSHIDGFSAEMAQGQVRNIVRLPPETAARDISRYLSGAEKAWADALPAEEEDTGPSAIARLIGNGPKLRPNVAPPPKKRTWEETYPPAPIPEEPKPKSRPAPIIKVKRRKRMLKPGSEDQ</sequence>
<dbReference type="AlphaFoldDB" id="A0A1G5Q7S3"/>
<evidence type="ECO:0000313" key="2">
    <source>
        <dbReference type="EMBL" id="SCZ57616.1"/>
    </source>
</evidence>
<organism evidence="2 3">
    <name type="scientific">Thiohalomonas denitrificans</name>
    <dbReference type="NCBI Taxonomy" id="415747"/>
    <lineage>
        <taxon>Bacteria</taxon>
        <taxon>Pseudomonadati</taxon>
        <taxon>Pseudomonadota</taxon>
        <taxon>Gammaproteobacteria</taxon>
        <taxon>Thiohalomonadales</taxon>
        <taxon>Thiohalomonadaceae</taxon>
        <taxon>Thiohalomonas</taxon>
    </lineage>
</organism>
<keyword evidence="3" id="KW-1185">Reference proteome</keyword>
<dbReference type="Proteomes" id="UP000199648">
    <property type="component" value="Unassembled WGS sequence"/>
</dbReference>
<dbReference type="STRING" id="415747.SAMN03097708_01465"/>
<accession>A0A1G5Q7S3</accession>
<protein>
    <submittedName>
        <fullName evidence="2">Uncharacterized protein</fullName>
    </submittedName>
</protein>